<proteinExistence type="predicted"/>
<sequence length="170" mass="19433">MQFNSKDYNPAQHDRWRALTVKNPYATQLVTAAYEDNGIVYGEKCIEVRSKNTPYRGDLMICSSANPVIAGYESGVTLGLVELYDVKPVAEFTPEDWENTRIPPEKRKSITKGFGWMMRNPRRVVEFPIKGQLGIYNLVYTKGCIVEYPKVMVLDKEGYNLANRKEANNE</sequence>
<dbReference type="SUPFAM" id="SSF88697">
    <property type="entry name" value="PUA domain-like"/>
    <property type="match status" value="1"/>
</dbReference>
<protein>
    <submittedName>
        <fullName evidence="1">ASCH domain protein</fullName>
    </submittedName>
</protein>
<evidence type="ECO:0000313" key="1">
    <source>
        <dbReference type="EMBL" id="DAD92945.1"/>
    </source>
</evidence>
<reference evidence="1" key="1">
    <citation type="journal article" date="2021" name="Proc. Natl. Acad. Sci. U.S.A.">
        <title>A Catalog of Tens of Thousands of Viruses from Human Metagenomes Reveals Hidden Associations with Chronic Diseases.</title>
        <authorList>
            <person name="Tisza M.J."/>
            <person name="Buck C.B."/>
        </authorList>
    </citation>
    <scope>NUCLEOTIDE SEQUENCE</scope>
    <source>
        <strain evidence="1">Ctrok7</strain>
    </source>
</reference>
<organism evidence="1">
    <name type="scientific">Siphoviridae sp. ctrok7</name>
    <dbReference type="NCBI Taxonomy" id="2826480"/>
    <lineage>
        <taxon>Viruses</taxon>
        <taxon>Duplodnaviria</taxon>
        <taxon>Heunggongvirae</taxon>
        <taxon>Uroviricota</taxon>
        <taxon>Caudoviricetes</taxon>
    </lineage>
</organism>
<dbReference type="EMBL" id="BK015149">
    <property type="protein sequence ID" value="DAD92945.1"/>
    <property type="molecule type" value="Genomic_DNA"/>
</dbReference>
<accession>A0A8S5NE85</accession>
<dbReference type="Gene3D" id="2.30.130.30">
    <property type="entry name" value="Hypothetical protein"/>
    <property type="match status" value="1"/>
</dbReference>
<name>A0A8S5NE85_9CAUD</name>
<dbReference type="InterPro" id="IPR015947">
    <property type="entry name" value="PUA-like_sf"/>
</dbReference>